<dbReference type="AlphaFoldDB" id="A0AAD8A488"/>
<evidence type="ECO:0000256" key="1">
    <source>
        <dbReference type="ARBA" id="ARBA00004651"/>
    </source>
</evidence>
<name>A0AAD8A488_DIPPU</name>
<comment type="caution">
    <text evidence="9">The sequence shown here is derived from an EMBL/GenBank/DDBJ whole genome shotgun (WGS) entry which is preliminary data.</text>
</comment>
<evidence type="ECO:0000313" key="10">
    <source>
        <dbReference type="Proteomes" id="UP001233999"/>
    </source>
</evidence>
<dbReference type="Gene3D" id="3.40.190.10">
    <property type="entry name" value="Periplasmic binding protein-like II"/>
    <property type="match status" value="1"/>
</dbReference>
<dbReference type="PANTHER" id="PTHR42643">
    <property type="entry name" value="IONOTROPIC RECEPTOR 20A-RELATED"/>
    <property type="match status" value="1"/>
</dbReference>
<keyword evidence="6" id="KW-0675">Receptor</keyword>
<protein>
    <submittedName>
        <fullName evidence="9">Uncharacterized protein</fullName>
    </submittedName>
</protein>
<keyword evidence="10" id="KW-1185">Reference proteome</keyword>
<feature type="transmembrane region" description="Helical" evidence="8">
    <location>
        <begin position="434"/>
        <end position="457"/>
    </location>
</feature>
<dbReference type="SUPFAM" id="SSF53850">
    <property type="entry name" value="Periplasmic binding protein-like II"/>
    <property type="match status" value="1"/>
</dbReference>
<evidence type="ECO:0000256" key="8">
    <source>
        <dbReference type="SAM" id="Phobius"/>
    </source>
</evidence>
<evidence type="ECO:0000256" key="3">
    <source>
        <dbReference type="ARBA" id="ARBA00022692"/>
    </source>
</evidence>
<reference evidence="9" key="1">
    <citation type="journal article" date="2023" name="IScience">
        <title>Live-bearing cockroach genome reveals convergent evolutionary mechanisms linked to viviparity in insects and beyond.</title>
        <authorList>
            <person name="Fouks B."/>
            <person name="Harrison M.C."/>
            <person name="Mikhailova A.A."/>
            <person name="Marchal E."/>
            <person name="English S."/>
            <person name="Carruthers M."/>
            <person name="Jennings E.C."/>
            <person name="Chiamaka E.L."/>
            <person name="Frigard R.A."/>
            <person name="Pippel M."/>
            <person name="Attardo G.M."/>
            <person name="Benoit J.B."/>
            <person name="Bornberg-Bauer E."/>
            <person name="Tobe S.S."/>
        </authorList>
    </citation>
    <scope>NUCLEOTIDE SEQUENCE</scope>
    <source>
        <strain evidence="9">Stay&amp;Tobe</strain>
    </source>
</reference>
<sequence>MAVSVPELDKNVSTCILSIVNTYFTKMLPVFIFIYFNNSSDTRQFPLNTSQIKLDLLHSFLKTLYYSEHWSLYVYSSTVEIEVRKNVSENINKPSGYVFFIDNEVSINFEEEILKLSSLPSWNPRGKFVVYTSQYTSKKTEEEILECFWKYKILEVIFMKNINDFYILETFLPPDILKHWENESRTIYAIGLYRWFPFLNSSRCSNEIFLQDVWISEGNGYFIFNKQLFGHKSELNFNRCLLSVSTYASHRVVLPPKQVNGILVFESGWEINLIQIIAGSLNASLYYIPHPIDFYYKTIYKNGTHVGIMADLIEYKADVAFAGLPVMDIMIQNGDPTTSYGKIKYGWLVPCSRPLPHWQSMFKIFTESLWISYIACIIVSAAISTLISKCLKRINVLGAEIYSKFASNVFNLFAISLGTISSSLPTVMVLRLFFIVWICYSFAFTTVIQTYLMSFLVEPFQEKQITSLEDMLNSGIEFGFEAKYDLFFNLIDTPKSRYVIKKRRNCSCSSCCLERLAYKRDFCTFYNLLRYRQKKYEYSNNDTGEIGICSVPRDFYTTNIAIFVPKGHFLLNHLNNIITRIIESGIYTKFEQDDDYYENRRILIMQNKSKSSGYIQLSLHHLIGAFYILLFGKLLSILIFLLEICADRTRAVKIILQ</sequence>
<evidence type="ECO:0000313" key="9">
    <source>
        <dbReference type="EMBL" id="KAJ9592116.1"/>
    </source>
</evidence>
<dbReference type="Proteomes" id="UP001233999">
    <property type="component" value="Unassembled WGS sequence"/>
</dbReference>
<dbReference type="PANTHER" id="PTHR42643:SF24">
    <property type="entry name" value="IONOTROPIC RECEPTOR 60A"/>
    <property type="match status" value="1"/>
</dbReference>
<dbReference type="EMBL" id="JASPKZ010003845">
    <property type="protein sequence ID" value="KAJ9592116.1"/>
    <property type="molecule type" value="Genomic_DNA"/>
</dbReference>
<evidence type="ECO:0000256" key="4">
    <source>
        <dbReference type="ARBA" id="ARBA00022989"/>
    </source>
</evidence>
<evidence type="ECO:0000256" key="7">
    <source>
        <dbReference type="ARBA" id="ARBA00023180"/>
    </source>
</evidence>
<comment type="subcellular location">
    <subcellularLocation>
        <location evidence="1">Cell membrane</location>
        <topology evidence="1">Multi-pass membrane protein</topology>
    </subcellularLocation>
</comment>
<evidence type="ECO:0000256" key="2">
    <source>
        <dbReference type="ARBA" id="ARBA00022475"/>
    </source>
</evidence>
<keyword evidence="4 8" id="KW-1133">Transmembrane helix</keyword>
<feature type="transmembrane region" description="Helical" evidence="8">
    <location>
        <begin position="369"/>
        <end position="388"/>
    </location>
</feature>
<reference evidence="9" key="2">
    <citation type="submission" date="2023-05" db="EMBL/GenBank/DDBJ databases">
        <authorList>
            <person name="Fouks B."/>
        </authorList>
    </citation>
    <scope>NUCLEOTIDE SEQUENCE</scope>
    <source>
        <strain evidence="9">Stay&amp;Tobe</strain>
        <tissue evidence="9">Testes</tissue>
    </source>
</reference>
<organism evidence="9 10">
    <name type="scientific">Diploptera punctata</name>
    <name type="common">Pacific beetle cockroach</name>
    <dbReference type="NCBI Taxonomy" id="6984"/>
    <lineage>
        <taxon>Eukaryota</taxon>
        <taxon>Metazoa</taxon>
        <taxon>Ecdysozoa</taxon>
        <taxon>Arthropoda</taxon>
        <taxon>Hexapoda</taxon>
        <taxon>Insecta</taxon>
        <taxon>Pterygota</taxon>
        <taxon>Neoptera</taxon>
        <taxon>Polyneoptera</taxon>
        <taxon>Dictyoptera</taxon>
        <taxon>Blattodea</taxon>
        <taxon>Blaberoidea</taxon>
        <taxon>Blaberidae</taxon>
        <taxon>Diplopterinae</taxon>
        <taxon>Diploptera</taxon>
    </lineage>
</organism>
<feature type="transmembrane region" description="Helical" evidence="8">
    <location>
        <begin position="619"/>
        <end position="642"/>
    </location>
</feature>
<dbReference type="GO" id="GO:0005886">
    <property type="term" value="C:plasma membrane"/>
    <property type="evidence" value="ECO:0007669"/>
    <property type="project" value="UniProtKB-SubCell"/>
</dbReference>
<feature type="transmembrane region" description="Helical" evidence="8">
    <location>
        <begin position="409"/>
        <end position="428"/>
    </location>
</feature>
<evidence type="ECO:0000256" key="6">
    <source>
        <dbReference type="ARBA" id="ARBA00023170"/>
    </source>
</evidence>
<dbReference type="InterPro" id="IPR052192">
    <property type="entry name" value="Insect_Ionotropic_Sensory_Rcpt"/>
</dbReference>
<feature type="transmembrane region" description="Helical" evidence="8">
    <location>
        <begin position="12"/>
        <end position="36"/>
    </location>
</feature>
<keyword evidence="3 8" id="KW-0812">Transmembrane</keyword>
<accession>A0AAD8A488</accession>
<evidence type="ECO:0000256" key="5">
    <source>
        <dbReference type="ARBA" id="ARBA00023136"/>
    </source>
</evidence>
<proteinExistence type="predicted"/>
<keyword evidence="7" id="KW-0325">Glycoprotein</keyword>
<keyword evidence="2" id="KW-1003">Cell membrane</keyword>
<keyword evidence="5 8" id="KW-0472">Membrane</keyword>
<gene>
    <name evidence="9" type="ORF">L9F63_001344</name>
</gene>